<dbReference type="Proteomes" id="UP001596067">
    <property type="component" value="Unassembled WGS sequence"/>
</dbReference>
<organism evidence="1 2">
    <name type="scientific">Kitasatospora aburaviensis</name>
    <dbReference type="NCBI Taxonomy" id="67265"/>
    <lineage>
        <taxon>Bacteria</taxon>
        <taxon>Bacillati</taxon>
        <taxon>Actinomycetota</taxon>
        <taxon>Actinomycetes</taxon>
        <taxon>Kitasatosporales</taxon>
        <taxon>Streptomycetaceae</taxon>
        <taxon>Kitasatospora</taxon>
    </lineage>
</organism>
<protein>
    <submittedName>
        <fullName evidence="1">Uncharacterized protein</fullName>
    </submittedName>
</protein>
<evidence type="ECO:0000313" key="1">
    <source>
        <dbReference type="EMBL" id="MFC5890889.1"/>
    </source>
</evidence>
<dbReference type="EMBL" id="JBHSOD010000101">
    <property type="protein sequence ID" value="MFC5890889.1"/>
    <property type="molecule type" value="Genomic_DNA"/>
</dbReference>
<comment type="caution">
    <text evidence="1">The sequence shown here is derived from an EMBL/GenBank/DDBJ whole genome shotgun (WGS) entry which is preliminary data.</text>
</comment>
<accession>A0ABW1FDB0</accession>
<dbReference type="RefSeq" id="WP_313762778.1">
    <property type="nucleotide sequence ID" value="NZ_BAAAVH010000059.1"/>
</dbReference>
<gene>
    <name evidence="1" type="ORF">ACFP0N_38655</name>
</gene>
<keyword evidence="2" id="KW-1185">Reference proteome</keyword>
<name>A0ABW1FDB0_9ACTN</name>
<reference evidence="2" key="1">
    <citation type="journal article" date="2019" name="Int. J. Syst. Evol. Microbiol.">
        <title>The Global Catalogue of Microorganisms (GCM) 10K type strain sequencing project: providing services to taxonomists for standard genome sequencing and annotation.</title>
        <authorList>
            <consortium name="The Broad Institute Genomics Platform"/>
            <consortium name="The Broad Institute Genome Sequencing Center for Infectious Disease"/>
            <person name="Wu L."/>
            <person name="Ma J."/>
        </authorList>
    </citation>
    <scope>NUCLEOTIDE SEQUENCE [LARGE SCALE GENOMIC DNA]</scope>
    <source>
        <strain evidence="2">CGMCC 4.1469</strain>
    </source>
</reference>
<proteinExistence type="predicted"/>
<sequence>MSEYRTVVAVAEPNALPLRRRVGAPAVAAATGRAARRDRVEARAGEETGPFAAAAEPAGELALRTRAAHCRIALQYLD</sequence>
<evidence type="ECO:0000313" key="2">
    <source>
        <dbReference type="Proteomes" id="UP001596067"/>
    </source>
</evidence>